<dbReference type="InterPro" id="IPR001387">
    <property type="entry name" value="Cro/C1-type_HTH"/>
</dbReference>
<dbReference type="PROSITE" id="PS50943">
    <property type="entry name" value="HTH_CROC1"/>
    <property type="match status" value="1"/>
</dbReference>
<sequence length="94" mass="10197">MGSVMSTESIHDYLLRRLNDLKGHHNRMAEETGVGQATVSRIFAGQAMPRLDTAQLLLNWIAAHDRAAARAQRGPRSARRVAHAGGARVNGARA</sequence>
<dbReference type="Proteomes" id="UP000028878">
    <property type="component" value="Unassembled WGS sequence"/>
</dbReference>
<proteinExistence type="predicted"/>
<name>A0A1L1PH90_HYDIT</name>
<evidence type="ECO:0000313" key="4">
    <source>
        <dbReference type="Proteomes" id="UP000028878"/>
    </source>
</evidence>
<evidence type="ECO:0000259" key="2">
    <source>
        <dbReference type="PROSITE" id="PS50943"/>
    </source>
</evidence>
<evidence type="ECO:0000256" key="1">
    <source>
        <dbReference type="SAM" id="MobiDB-lite"/>
    </source>
</evidence>
<gene>
    <name evidence="3" type="ORF">BN948_01775</name>
</gene>
<dbReference type="SUPFAM" id="SSF47413">
    <property type="entry name" value="lambda repressor-like DNA-binding domains"/>
    <property type="match status" value="1"/>
</dbReference>
<dbReference type="GO" id="GO:0003677">
    <property type="term" value="F:DNA binding"/>
    <property type="evidence" value="ECO:0007669"/>
    <property type="project" value="InterPro"/>
</dbReference>
<evidence type="ECO:0000313" key="3">
    <source>
        <dbReference type="EMBL" id="CDN87353.1"/>
    </source>
</evidence>
<feature type="domain" description="HTH cro/C1-type" evidence="2">
    <location>
        <begin position="28"/>
        <end position="59"/>
    </location>
</feature>
<dbReference type="InterPro" id="IPR010982">
    <property type="entry name" value="Lambda_DNA-bd_dom_sf"/>
</dbReference>
<dbReference type="EMBL" id="CCAE010000010">
    <property type="protein sequence ID" value="CDN87353.1"/>
    <property type="molecule type" value="Genomic_DNA"/>
</dbReference>
<dbReference type="Pfam" id="PF01381">
    <property type="entry name" value="HTH_3"/>
    <property type="match status" value="1"/>
</dbReference>
<feature type="compositionally biased region" description="Low complexity" evidence="1">
    <location>
        <begin position="83"/>
        <end position="94"/>
    </location>
</feature>
<accession>A0A1L1PH90</accession>
<keyword evidence="4" id="KW-1185">Reference proteome</keyword>
<organism evidence="3 4">
    <name type="scientific">Hydrogenophaga intermedia</name>
    <dbReference type="NCBI Taxonomy" id="65786"/>
    <lineage>
        <taxon>Bacteria</taxon>
        <taxon>Pseudomonadati</taxon>
        <taxon>Pseudomonadota</taxon>
        <taxon>Betaproteobacteria</taxon>
        <taxon>Burkholderiales</taxon>
        <taxon>Comamonadaceae</taxon>
        <taxon>Hydrogenophaga</taxon>
    </lineage>
</organism>
<reference evidence="4" key="2">
    <citation type="submission" date="2014-11" db="EMBL/GenBank/DDBJ databases">
        <title>Draft genome sequence of Hydrogenophaga intermedia S1.</title>
        <authorList>
            <person name="Gan H.M."/>
            <person name="Chew T.H."/>
            <person name="Stolz A."/>
        </authorList>
    </citation>
    <scope>NUCLEOTIDE SEQUENCE [LARGE SCALE GENOMIC DNA]</scope>
    <source>
        <strain evidence="4">S1</strain>
    </source>
</reference>
<dbReference type="CDD" id="cd00093">
    <property type="entry name" value="HTH_XRE"/>
    <property type="match status" value="1"/>
</dbReference>
<dbReference type="AlphaFoldDB" id="A0A1L1PH90"/>
<protein>
    <submittedName>
        <fullName evidence="3">Helix-turn-helix protein</fullName>
    </submittedName>
</protein>
<reference evidence="4" key="1">
    <citation type="submission" date="2014-02" db="EMBL/GenBank/DDBJ databases">
        <authorList>
            <person name="Gan H."/>
        </authorList>
    </citation>
    <scope>NUCLEOTIDE SEQUENCE [LARGE SCALE GENOMIC DNA]</scope>
    <source>
        <strain evidence="4">S1</strain>
    </source>
</reference>
<feature type="region of interest" description="Disordered" evidence="1">
    <location>
        <begin position="70"/>
        <end position="94"/>
    </location>
</feature>